<dbReference type="GO" id="GO:0009234">
    <property type="term" value="P:menaquinone biosynthetic process"/>
    <property type="evidence" value="ECO:0007669"/>
    <property type="project" value="UniProtKB-UniRule"/>
</dbReference>
<dbReference type="GO" id="GO:0019284">
    <property type="term" value="P:L-methionine salvage from S-adenosylmethionine"/>
    <property type="evidence" value="ECO:0007669"/>
    <property type="project" value="TreeGrafter"/>
</dbReference>
<proteinExistence type="inferred from homology"/>
<dbReference type="OrthoDB" id="9788270at2"/>
<gene>
    <name evidence="1 4" type="primary">mqnB</name>
    <name evidence="4" type="ORF">DQK91_13890</name>
</gene>
<dbReference type="SUPFAM" id="SSF53167">
    <property type="entry name" value="Purine and uridine phosphorylases"/>
    <property type="match status" value="1"/>
</dbReference>
<dbReference type="Proteomes" id="UP000434052">
    <property type="component" value="Unassembled WGS sequence"/>
</dbReference>
<accession>A0A6P1ZEP5</accession>
<keyword evidence="1" id="KW-0474">Menaquinone biosynthesis</keyword>
<sequence length="262" mass="26609">MSAASWTRKPSSPRGSPTGACSRMALLIASATAMELEAALSLCEGAAGALPGPGAIERRTILGQETALLVTGVGPVNAALAAGAALASGTIAGVVLVGVAGTFDTSRAPIGSLALADSEIFPEYGLRTPEGVDPRGLKFPQHAGKGVEVWDTVALDPEGDAARIGAELPQCTAGPSVTVAGVTACSQTRERIVAQYAPLTENMEGFPWALATMRAAVPFIELRGVSNEVGSRTGWNLQAALETLAAAVPRLIRPGRTLAKGT</sequence>
<protein>
    <recommendedName>
        <fullName evidence="1 2">Futalosine hydrolase</fullName>
        <shortName evidence="1">FL hydrolase</shortName>
        <ecNumber evidence="1 2">3.2.2.26</ecNumber>
    </recommendedName>
    <alternativeName>
        <fullName evidence="1">Futalosine nucleosidase</fullName>
    </alternativeName>
    <alternativeName>
        <fullName evidence="1">Menaquinone biosynthetic enzyme MqnB</fullName>
    </alternativeName>
</protein>
<dbReference type="GO" id="GO:0009116">
    <property type="term" value="P:nucleoside metabolic process"/>
    <property type="evidence" value="ECO:0007669"/>
    <property type="project" value="InterPro"/>
</dbReference>
<keyword evidence="1 4" id="KW-0378">Hydrolase</keyword>
<dbReference type="AlphaFoldDB" id="A0A6P1ZEP5"/>
<dbReference type="Pfam" id="PF01048">
    <property type="entry name" value="PNP_UDP_1"/>
    <property type="match status" value="1"/>
</dbReference>
<comment type="catalytic activity">
    <reaction evidence="1">
        <text>futalosine + H2O = dehypoxanthine futalosine + hypoxanthine</text>
        <dbReference type="Rhea" id="RHEA:25904"/>
        <dbReference type="ChEBI" id="CHEBI:15377"/>
        <dbReference type="ChEBI" id="CHEBI:17368"/>
        <dbReference type="ChEBI" id="CHEBI:58863"/>
        <dbReference type="ChEBI" id="CHEBI:58864"/>
        <dbReference type="EC" id="3.2.2.26"/>
    </reaction>
</comment>
<dbReference type="GO" id="GO:0008782">
    <property type="term" value="F:adenosylhomocysteine nucleosidase activity"/>
    <property type="evidence" value="ECO:0007669"/>
    <property type="project" value="TreeGrafter"/>
</dbReference>
<reference evidence="4 5" key="1">
    <citation type="submission" date="2018-06" db="EMBL/GenBank/DDBJ databases">
        <title>Complete genome of Desulfovibrio marinus P48SEP.</title>
        <authorList>
            <person name="Crispim J.S."/>
            <person name="Vidigal P.M.P."/>
            <person name="Silva L.C.F."/>
            <person name="Araujo L.C."/>
            <person name="Laguardia C.N."/>
            <person name="Dias R.S."/>
            <person name="Sousa M.P."/>
            <person name="Paula S.O."/>
            <person name="Silva C."/>
        </authorList>
    </citation>
    <scope>NUCLEOTIDE SEQUENCE [LARGE SCALE GENOMIC DNA]</scope>
    <source>
        <strain evidence="4 5">P48SEP</strain>
    </source>
</reference>
<dbReference type="PANTHER" id="PTHR46832:SF2">
    <property type="entry name" value="FUTALOSINE HYDROLASE"/>
    <property type="match status" value="1"/>
</dbReference>
<evidence type="ECO:0000256" key="1">
    <source>
        <dbReference type="HAMAP-Rule" id="MF_00991"/>
    </source>
</evidence>
<evidence type="ECO:0000259" key="3">
    <source>
        <dbReference type="Pfam" id="PF01048"/>
    </source>
</evidence>
<comment type="function">
    <text evidence="1">Catalyzes the hydrolysis of futalosine (FL) to dehypoxanthine futalosine (DHFL) and hypoxanthine, a step in the biosynthesis of menaquinone (MK, vitamin K2).</text>
</comment>
<dbReference type="HAMAP" id="MF_00991">
    <property type="entry name" value="MqnB"/>
    <property type="match status" value="1"/>
</dbReference>
<dbReference type="GO" id="GO:0008930">
    <property type="term" value="F:methylthioadenosine nucleosidase activity"/>
    <property type="evidence" value="ECO:0007669"/>
    <property type="project" value="TreeGrafter"/>
</dbReference>
<dbReference type="EMBL" id="QMIF01000009">
    <property type="protein sequence ID" value="TVM32797.1"/>
    <property type="molecule type" value="Genomic_DNA"/>
</dbReference>
<organism evidence="4 5">
    <name type="scientific">Oceanidesulfovibrio marinus</name>
    <dbReference type="NCBI Taxonomy" id="370038"/>
    <lineage>
        <taxon>Bacteria</taxon>
        <taxon>Pseudomonadati</taxon>
        <taxon>Thermodesulfobacteriota</taxon>
        <taxon>Desulfovibrionia</taxon>
        <taxon>Desulfovibrionales</taxon>
        <taxon>Desulfovibrionaceae</taxon>
        <taxon>Oceanidesulfovibrio</taxon>
    </lineage>
</organism>
<comment type="pathway">
    <text evidence="1">Quinol/quinone metabolism; menaquinone biosynthesis.</text>
</comment>
<dbReference type="GO" id="GO:0005829">
    <property type="term" value="C:cytosol"/>
    <property type="evidence" value="ECO:0007669"/>
    <property type="project" value="TreeGrafter"/>
</dbReference>
<dbReference type="InterPro" id="IPR019963">
    <property type="entry name" value="FL_hydrolase_MqnB"/>
</dbReference>
<dbReference type="Gene3D" id="3.40.50.1580">
    <property type="entry name" value="Nucleoside phosphorylase domain"/>
    <property type="match status" value="1"/>
</dbReference>
<dbReference type="PANTHER" id="PTHR46832">
    <property type="entry name" value="5'-METHYLTHIOADENOSINE/S-ADENOSYLHOMOCYSTEINE NUCLEOSIDASE"/>
    <property type="match status" value="1"/>
</dbReference>
<evidence type="ECO:0000313" key="5">
    <source>
        <dbReference type="Proteomes" id="UP000434052"/>
    </source>
</evidence>
<dbReference type="NCBIfam" id="TIGR03664">
    <property type="entry name" value="fut_nucase"/>
    <property type="match status" value="1"/>
</dbReference>
<dbReference type="UniPathway" id="UPA00079"/>
<feature type="domain" description="Nucleoside phosphorylase" evidence="3">
    <location>
        <begin position="28"/>
        <end position="252"/>
    </location>
</feature>
<dbReference type="InterPro" id="IPR035994">
    <property type="entry name" value="Nucleoside_phosphorylase_sf"/>
</dbReference>
<name>A0A6P1ZEP5_9BACT</name>
<dbReference type="InterPro" id="IPR000845">
    <property type="entry name" value="Nucleoside_phosphorylase_d"/>
</dbReference>
<comment type="similarity">
    <text evidence="1">Belongs to the PNP/UDP phosphorylase family. Futalosine hydrolase subfamily.</text>
</comment>
<dbReference type="EC" id="3.2.2.26" evidence="1 2"/>
<evidence type="ECO:0000256" key="2">
    <source>
        <dbReference type="NCBIfam" id="TIGR03664"/>
    </source>
</evidence>
<keyword evidence="4" id="KW-0326">Glycosidase</keyword>
<evidence type="ECO:0000313" key="4">
    <source>
        <dbReference type="EMBL" id="TVM32797.1"/>
    </source>
</evidence>
<comment type="caution">
    <text evidence="4">The sequence shown here is derived from an EMBL/GenBank/DDBJ whole genome shotgun (WGS) entry which is preliminary data.</text>
</comment>